<reference evidence="2 3" key="1">
    <citation type="submission" date="2024-08" db="EMBL/GenBank/DDBJ databases">
        <title>Two novel Cytobacillus novel species.</title>
        <authorList>
            <person name="Liu G."/>
        </authorList>
    </citation>
    <scope>NUCLEOTIDE SEQUENCE [LARGE SCALE GENOMIC DNA]</scope>
    <source>
        <strain evidence="2 3">FJAT-54145</strain>
    </source>
</reference>
<organism evidence="2 3">
    <name type="scientific">Cytobacillus spartinae</name>
    <dbReference type="NCBI Taxonomy" id="3299023"/>
    <lineage>
        <taxon>Bacteria</taxon>
        <taxon>Bacillati</taxon>
        <taxon>Bacillota</taxon>
        <taxon>Bacilli</taxon>
        <taxon>Bacillales</taxon>
        <taxon>Bacillaceae</taxon>
        <taxon>Cytobacillus</taxon>
    </lineage>
</organism>
<protein>
    <recommendedName>
        <fullName evidence="4">DksA C4-type domain-containing protein</fullName>
    </recommendedName>
</protein>
<accession>A0ABW6K4C7</accession>
<dbReference type="RefSeq" id="WP_389356843.1">
    <property type="nucleotide sequence ID" value="NZ_JBIACK010000001.1"/>
</dbReference>
<feature type="zinc finger region" description="dksA C4-type" evidence="1">
    <location>
        <begin position="58"/>
        <end position="82"/>
    </location>
</feature>
<dbReference type="PROSITE" id="PS51128">
    <property type="entry name" value="ZF_DKSA_2"/>
    <property type="match status" value="1"/>
</dbReference>
<evidence type="ECO:0000313" key="2">
    <source>
        <dbReference type="EMBL" id="MFE8699001.1"/>
    </source>
</evidence>
<comment type="caution">
    <text evidence="2">The sequence shown here is derived from an EMBL/GenBank/DDBJ whole genome shotgun (WGS) entry which is preliminary data.</text>
</comment>
<gene>
    <name evidence="2" type="ORF">ACFYKX_00050</name>
</gene>
<name>A0ABW6K4C7_9BACI</name>
<dbReference type="Gene3D" id="1.20.120.910">
    <property type="entry name" value="DksA, coiled-coil domain"/>
    <property type="match status" value="1"/>
</dbReference>
<dbReference type="EMBL" id="JBIACK010000001">
    <property type="protein sequence ID" value="MFE8699001.1"/>
    <property type="molecule type" value="Genomic_DNA"/>
</dbReference>
<keyword evidence="3" id="KW-1185">Reference proteome</keyword>
<proteinExistence type="predicted"/>
<dbReference type="Proteomes" id="UP001601059">
    <property type="component" value="Unassembled WGS sequence"/>
</dbReference>
<evidence type="ECO:0000256" key="1">
    <source>
        <dbReference type="PROSITE-ProRule" id="PRU00510"/>
    </source>
</evidence>
<sequence length="95" mass="11183">MDANQEKLYLELRKTRKEIVERLEEGQGSDLIKPMLKEELRDIEIALEKIQNGEFGRCEFSGELIPENLLMMVPTIKTMKDCKNIDRFFCKPIYS</sequence>
<evidence type="ECO:0000313" key="3">
    <source>
        <dbReference type="Proteomes" id="UP001601059"/>
    </source>
</evidence>
<evidence type="ECO:0008006" key="4">
    <source>
        <dbReference type="Google" id="ProtNLM"/>
    </source>
</evidence>